<evidence type="ECO:0000256" key="2">
    <source>
        <dbReference type="ARBA" id="ARBA00011033"/>
    </source>
</evidence>
<comment type="similarity">
    <text evidence="2 8">Belongs to the alpha/beta interferon family.</text>
</comment>
<keyword evidence="7" id="KW-1015">Disulfide bond</keyword>
<dbReference type="InterPro" id="IPR009079">
    <property type="entry name" value="4_helix_cytokine-like_core"/>
</dbReference>
<dbReference type="GeneID" id="129335154"/>
<dbReference type="GO" id="GO:0005615">
    <property type="term" value="C:extracellular space"/>
    <property type="evidence" value="ECO:0007669"/>
    <property type="project" value="UniProtKB-KW"/>
</dbReference>
<dbReference type="RefSeq" id="XP_054843577.1">
    <property type="nucleotide sequence ID" value="XM_054987602.1"/>
</dbReference>
<evidence type="ECO:0000256" key="1">
    <source>
        <dbReference type="ARBA" id="ARBA00004613"/>
    </source>
</evidence>
<evidence type="ECO:0000313" key="11">
    <source>
        <dbReference type="RefSeq" id="XP_054843577.1"/>
    </source>
</evidence>
<dbReference type="PANTHER" id="PTHR11691">
    <property type="entry name" value="TYPE I INTERFERON"/>
    <property type="match status" value="1"/>
</dbReference>
<keyword evidence="5 9" id="KW-0732">Signal</keyword>
<evidence type="ECO:0000256" key="7">
    <source>
        <dbReference type="ARBA" id="ARBA00023157"/>
    </source>
</evidence>
<evidence type="ECO:0000256" key="9">
    <source>
        <dbReference type="SAM" id="SignalP"/>
    </source>
</evidence>
<dbReference type="Gene3D" id="1.20.1250.10">
    <property type="match status" value="1"/>
</dbReference>
<feature type="signal peptide" evidence="9">
    <location>
        <begin position="1"/>
        <end position="22"/>
    </location>
</feature>
<keyword evidence="6 8" id="KW-0051">Antiviral defense</keyword>
<comment type="subcellular location">
    <subcellularLocation>
        <location evidence="1">Secreted</location>
    </subcellularLocation>
</comment>
<dbReference type="Pfam" id="PF00143">
    <property type="entry name" value="Interferon"/>
    <property type="match status" value="1"/>
</dbReference>
<proteinExistence type="inferred from homology"/>
<dbReference type="Proteomes" id="UP001190640">
    <property type="component" value="Chromosome 8"/>
</dbReference>
<feature type="chain" id="PRO_5041689953" evidence="9">
    <location>
        <begin position="23"/>
        <end position="187"/>
    </location>
</feature>
<organism evidence="10 11">
    <name type="scientific">Eublepharis macularius</name>
    <name type="common">Leopard gecko</name>
    <name type="synonym">Cyrtodactylus macularius</name>
    <dbReference type="NCBI Taxonomy" id="481883"/>
    <lineage>
        <taxon>Eukaryota</taxon>
        <taxon>Metazoa</taxon>
        <taxon>Chordata</taxon>
        <taxon>Craniata</taxon>
        <taxon>Vertebrata</taxon>
        <taxon>Euteleostomi</taxon>
        <taxon>Lepidosauria</taxon>
        <taxon>Squamata</taxon>
        <taxon>Bifurcata</taxon>
        <taxon>Gekkota</taxon>
        <taxon>Eublepharidae</taxon>
        <taxon>Eublepharinae</taxon>
        <taxon>Eublepharis</taxon>
    </lineage>
</organism>
<dbReference type="GO" id="GO:0005125">
    <property type="term" value="F:cytokine activity"/>
    <property type="evidence" value="ECO:0007669"/>
    <property type="project" value="UniProtKB-KW"/>
</dbReference>
<evidence type="ECO:0000256" key="8">
    <source>
        <dbReference type="RuleBase" id="RU000436"/>
    </source>
</evidence>
<keyword evidence="3 8" id="KW-0202">Cytokine</keyword>
<evidence type="ECO:0000256" key="6">
    <source>
        <dbReference type="ARBA" id="ARBA00023118"/>
    </source>
</evidence>
<dbReference type="GO" id="GO:0005126">
    <property type="term" value="F:cytokine receptor binding"/>
    <property type="evidence" value="ECO:0007669"/>
    <property type="project" value="InterPro"/>
</dbReference>
<dbReference type="PANTHER" id="PTHR11691:SF73">
    <property type="entry name" value="INTERFERON BETA"/>
    <property type="match status" value="1"/>
</dbReference>
<dbReference type="GO" id="GO:0051607">
    <property type="term" value="P:defense response to virus"/>
    <property type="evidence" value="ECO:0007669"/>
    <property type="project" value="UniProtKB-KW"/>
</dbReference>
<name>A0AA97JSZ0_EUBMA</name>
<dbReference type="InterPro" id="IPR000471">
    <property type="entry name" value="Interferon_alpha/beta/delta"/>
</dbReference>
<accession>A0AA97JSZ0</accession>
<dbReference type="KEGG" id="emc:129335154"/>
<evidence type="ECO:0000256" key="4">
    <source>
        <dbReference type="ARBA" id="ARBA00022525"/>
    </source>
</evidence>
<reference evidence="11" key="1">
    <citation type="submission" date="2025-08" db="UniProtKB">
        <authorList>
            <consortium name="RefSeq"/>
        </authorList>
    </citation>
    <scope>IDENTIFICATION</scope>
    <source>
        <tissue evidence="11">Blood</tissue>
    </source>
</reference>
<dbReference type="SMART" id="SM00076">
    <property type="entry name" value="IFabd"/>
    <property type="match status" value="1"/>
</dbReference>
<keyword evidence="4" id="KW-0964">Secreted</keyword>
<keyword evidence="10" id="KW-1185">Reference proteome</keyword>
<protein>
    <submittedName>
        <fullName evidence="11">Interferon alpha-3-like</fullName>
    </submittedName>
</protein>
<evidence type="ECO:0000313" key="10">
    <source>
        <dbReference type="Proteomes" id="UP001190640"/>
    </source>
</evidence>
<evidence type="ECO:0000256" key="3">
    <source>
        <dbReference type="ARBA" id="ARBA00022514"/>
    </source>
</evidence>
<evidence type="ECO:0000256" key="5">
    <source>
        <dbReference type="ARBA" id="ARBA00022729"/>
    </source>
</evidence>
<sequence length="187" mass="21767">MASLCLHRLSLSLLLLAFGILALDCNKTAEIQLQVNNPEVRKLMEAMGGHRLPQGCPHKRPTTGFPGVKILRSSKEDKSIAVKMILEKILEIFERNFTQAEWDERATDLLQNALYQQINQWKNCCTPESGMVATLKDQDLNLTLQRYFRQIQTFLENQQYSLCAWSAVRMEIWRLFFVYLDQLLNRF</sequence>
<dbReference type="GO" id="GO:0006955">
    <property type="term" value="P:immune response"/>
    <property type="evidence" value="ECO:0007669"/>
    <property type="project" value="UniProtKB-ARBA"/>
</dbReference>
<dbReference type="SUPFAM" id="SSF47266">
    <property type="entry name" value="4-helical cytokines"/>
    <property type="match status" value="1"/>
</dbReference>
<dbReference type="AlphaFoldDB" id="A0AA97JSZ0"/>
<gene>
    <name evidence="11" type="primary">LOC129335154</name>
</gene>